<keyword evidence="2" id="KW-0677">Repeat</keyword>
<dbReference type="SUPFAM" id="SSF57196">
    <property type="entry name" value="EGF/Laminin"/>
    <property type="match status" value="2"/>
</dbReference>
<evidence type="ECO:0000256" key="5">
    <source>
        <dbReference type="SAM" id="MobiDB-lite"/>
    </source>
</evidence>
<keyword evidence="6" id="KW-1133">Transmembrane helix</keyword>
<reference evidence="9" key="1">
    <citation type="submission" date="2023-06" db="EMBL/GenBank/DDBJ databases">
        <authorList>
            <person name="Delattre M."/>
        </authorList>
    </citation>
    <scope>NUCLEOTIDE SEQUENCE</scope>
    <source>
        <strain evidence="9">AF72</strain>
    </source>
</reference>
<feature type="region of interest" description="Disordered" evidence="5">
    <location>
        <begin position="671"/>
        <end position="690"/>
    </location>
</feature>
<protein>
    <recommendedName>
        <fullName evidence="8">EGF-like domain-containing protein</fullName>
    </recommendedName>
</protein>
<evidence type="ECO:0000256" key="1">
    <source>
        <dbReference type="ARBA" id="ARBA00022536"/>
    </source>
</evidence>
<evidence type="ECO:0000256" key="6">
    <source>
        <dbReference type="SAM" id="Phobius"/>
    </source>
</evidence>
<feature type="compositionally biased region" description="Acidic residues" evidence="5">
    <location>
        <begin position="534"/>
        <end position="550"/>
    </location>
</feature>
<feature type="compositionally biased region" description="Polar residues" evidence="5">
    <location>
        <begin position="677"/>
        <end position="690"/>
    </location>
</feature>
<feature type="domain" description="EGF-like" evidence="8">
    <location>
        <begin position="252"/>
        <end position="287"/>
    </location>
</feature>
<dbReference type="SMART" id="SM00181">
    <property type="entry name" value="EGF"/>
    <property type="match status" value="4"/>
</dbReference>
<gene>
    <name evidence="9" type="ORF">MSPICULIGERA_LOCUS7470</name>
</gene>
<feature type="compositionally biased region" description="Low complexity" evidence="5">
    <location>
        <begin position="573"/>
        <end position="582"/>
    </location>
</feature>
<dbReference type="Gene3D" id="2.10.25.10">
    <property type="entry name" value="Laminin"/>
    <property type="match status" value="2"/>
</dbReference>
<proteinExistence type="predicted"/>
<feature type="transmembrane region" description="Helical" evidence="6">
    <location>
        <begin position="696"/>
        <end position="719"/>
    </location>
</feature>
<keyword evidence="3 4" id="KW-1015">Disulfide bond</keyword>
<dbReference type="Proteomes" id="UP001177023">
    <property type="component" value="Unassembled WGS sequence"/>
</dbReference>
<feature type="chain" id="PRO_5041200105" description="EGF-like domain-containing protein" evidence="7">
    <location>
        <begin position="26"/>
        <end position="761"/>
    </location>
</feature>
<dbReference type="Pfam" id="PF00008">
    <property type="entry name" value="EGF"/>
    <property type="match status" value="2"/>
</dbReference>
<feature type="signal peptide" evidence="7">
    <location>
        <begin position="1"/>
        <end position="25"/>
    </location>
</feature>
<dbReference type="AlphaFoldDB" id="A0AA36CI66"/>
<feature type="non-terminal residue" evidence="9">
    <location>
        <position position="761"/>
    </location>
</feature>
<dbReference type="InterPro" id="IPR051022">
    <property type="entry name" value="Notch_Cell-Fate_Det"/>
</dbReference>
<evidence type="ECO:0000313" key="9">
    <source>
        <dbReference type="EMBL" id="CAJ0568968.1"/>
    </source>
</evidence>
<keyword evidence="7" id="KW-0732">Signal</keyword>
<sequence>MRQLAALPFLPLILLFNAALSSVLAQGQEDDSAYHFSPGTGGRAAWVVDQDSLPWIGSFEYLSNDKSPATVLMTVVDSSTGAPLGECSVMNADKDEWEQLIWTLASDGLTCNVSETNSSKVRFPLSAHPRTFSVRIQSVRGPRCIREMTVQNERPIGCPPHLKQNAFTSAGMACGCPYVADSTAEVDGRDPAFPILDLAGNPSPSPQPPAQPFTSGPCAGIECMNNGTCVVGADGQATCMCHNGFSGSRCQLDICASVPCGNGGKCQATGSTAVCQCPPHTTGILCEQIICEPTCAQGECTLVEGAPLCQCSPGFIGPNCNVIDVCIGDAACAVFGEHAKCTLDTASYTTVSQKVVNASYDCHCPHPQTGQWMDCLALVLSSTPLPSGIDSSIGSKEEATVTTSASTPTSTVRVPIVPLNAHNVVTATATPPRIISVSTTPSTTVSTTSASTAASTASQMNFLPFNPNVQPNQVPVRPMVPSTVIPSGEETEESVEASSAPATVPQGFRPFPSAPVVLGGQGGVTPFPTPAPVDVEEEGERTTEIEEEENLGAGFETMTAENGPDPSQFNTQTGEPTTGMSTEGEEESEETATQPAATEQPLWPMQPHGSTLPPTEVTESEETSAETTQSVLPFWMMSTTSTLPPAIQHPIEVTTRGNHVPTHEHAWPKNTEAPAEETTNGGDQPAGSANQARSSAASVIVAIIAVTLIGLLLLAAAFFTMRYVRQSRKLHGKYNPAREEHALSAAYSLPMTHAAKDERLI</sequence>
<dbReference type="PROSITE" id="PS00022">
    <property type="entry name" value="EGF_1"/>
    <property type="match status" value="3"/>
</dbReference>
<dbReference type="CDD" id="cd00054">
    <property type="entry name" value="EGF_CA"/>
    <property type="match status" value="2"/>
</dbReference>
<keyword evidence="6" id="KW-0812">Transmembrane</keyword>
<dbReference type="PROSITE" id="PS50026">
    <property type="entry name" value="EGF_3"/>
    <property type="match status" value="2"/>
</dbReference>
<feature type="compositionally biased region" description="Low complexity" evidence="5">
    <location>
        <begin position="591"/>
        <end position="601"/>
    </location>
</feature>
<dbReference type="EMBL" id="CATQJA010001875">
    <property type="protein sequence ID" value="CAJ0568968.1"/>
    <property type="molecule type" value="Genomic_DNA"/>
</dbReference>
<feature type="disulfide bond" evidence="4">
    <location>
        <begin position="241"/>
        <end position="250"/>
    </location>
</feature>
<keyword evidence="1 4" id="KW-0245">EGF-like domain</keyword>
<dbReference type="PROSITE" id="PS01186">
    <property type="entry name" value="EGF_2"/>
    <property type="match status" value="2"/>
</dbReference>
<dbReference type="PANTHER" id="PTHR24049">
    <property type="entry name" value="CRUMBS FAMILY MEMBER"/>
    <property type="match status" value="1"/>
</dbReference>
<dbReference type="GO" id="GO:0016020">
    <property type="term" value="C:membrane"/>
    <property type="evidence" value="ECO:0007669"/>
    <property type="project" value="UniProtKB-SubCell"/>
</dbReference>
<evidence type="ECO:0000313" key="10">
    <source>
        <dbReference type="Proteomes" id="UP001177023"/>
    </source>
</evidence>
<evidence type="ECO:0000256" key="4">
    <source>
        <dbReference type="PROSITE-ProRule" id="PRU00076"/>
    </source>
</evidence>
<name>A0AA36CI66_9BILA</name>
<evidence type="ECO:0000256" key="7">
    <source>
        <dbReference type="SAM" id="SignalP"/>
    </source>
</evidence>
<feature type="domain" description="EGF-like" evidence="8">
    <location>
        <begin position="214"/>
        <end position="251"/>
    </location>
</feature>
<feature type="region of interest" description="Disordered" evidence="5">
    <location>
        <begin position="524"/>
        <end position="628"/>
    </location>
</feature>
<comment type="caution">
    <text evidence="9">The sequence shown here is derived from an EMBL/GenBank/DDBJ whole genome shotgun (WGS) entry which is preliminary data.</text>
</comment>
<evidence type="ECO:0000256" key="3">
    <source>
        <dbReference type="ARBA" id="ARBA00023157"/>
    </source>
</evidence>
<accession>A0AA36CI66</accession>
<keyword evidence="10" id="KW-1185">Reference proteome</keyword>
<organism evidence="9 10">
    <name type="scientific">Mesorhabditis spiculigera</name>
    <dbReference type="NCBI Taxonomy" id="96644"/>
    <lineage>
        <taxon>Eukaryota</taxon>
        <taxon>Metazoa</taxon>
        <taxon>Ecdysozoa</taxon>
        <taxon>Nematoda</taxon>
        <taxon>Chromadorea</taxon>
        <taxon>Rhabditida</taxon>
        <taxon>Rhabditina</taxon>
        <taxon>Rhabditomorpha</taxon>
        <taxon>Rhabditoidea</taxon>
        <taxon>Rhabditidae</taxon>
        <taxon>Mesorhabditinae</taxon>
        <taxon>Mesorhabditis</taxon>
    </lineage>
</organism>
<feature type="disulfide bond" evidence="4">
    <location>
        <begin position="277"/>
        <end position="286"/>
    </location>
</feature>
<evidence type="ECO:0000259" key="8">
    <source>
        <dbReference type="PROSITE" id="PS50026"/>
    </source>
</evidence>
<dbReference type="InterPro" id="IPR000742">
    <property type="entry name" value="EGF"/>
</dbReference>
<comment type="caution">
    <text evidence="4">Lacks conserved residue(s) required for the propagation of feature annotation.</text>
</comment>
<dbReference type="PANTHER" id="PTHR24049:SF29">
    <property type="entry name" value="EGF-LIKE DOMAIN-CONTAINING PROTEIN"/>
    <property type="match status" value="1"/>
</dbReference>
<evidence type="ECO:0000256" key="2">
    <source>
        <dbReference type="ARBA" id="ARBA00022737"/>
    </source>
</evidence>
<keyword evidence="6" id="KW-0472">Membrane</keyword>